<feature type="domain" description="UPAR/Ly6" evidence="4">
    <location>
        <begin position="20"/>
        <end position="103"/>
    </location>
</feature>
<dbReference type="PANTHER" id="PTHR10036">
    <property type="entry name" value="CD59 GLYCOPROTEIN"/>
    <property type="match status" value="1"/>
</dbReference>
<accession>A0ABN8PQI1</accession>
<protein>
    <recommendedName>
        <fullName evidence="4">UPAR/Ly6 domain-containing protein</fullName>
    </recommendedName>
</protein>
<dbReference type="CDD" id="cd00117">
    <property type="entry name" value="TFP"/>
    <property type="match status" value="1"/>
</dbReference>
<feature type="signal peptide" evidence="3">
    <location>
        <begin position="1"/>
        <end position="20"/>
    </location>
</feature>
<comment type="caution">
    <text evidence="5">The sequence shown here is derived from an EMBL/GenBank/DDBJ whole genome shotgun (WGS) entry which is preliminary data.</text>
</comment>
<feature type="chain" id="PRO_5046805632" description="UPAR/Ly6 domain-containing protein" evidence="3">
    <location>
        <begin position="21"/>
        <end position="208"/>
    </location>
</feature>
<keyword evidence="2" id="KW-1015">Disulfide bond</keyword>
<keyword evidence="6" id="KW-1185">Reference proteome</keyword>
<dbReference type="Pfam" id="PF00021">
    <property type="entry name" value="UPAR_LY6"/>
    <property type="match status" value="2"/>
</dbReference>
<feature type="domain" description="UPAR/Ly6" evidence="4">
    <location>
        <begin position="124"/>
        <end position="208"/>
    </location>
</feature>
<dbReference type="InterPro" id="IPR016054">
    <property type="entry name" value="LY6_UPA_recep-like"/>
</dbReference>
<name>A0ABN8PQI1_9CNID</name>
<gene>
    <name evidence="5" type="ORF">PEVE_00044052</name>
</gene>
<dbReference type="PANTHER" id="PTHR10036:SF3">
    <property type="entry name" value="PROTEIN SLEEPLESS-RELATED"/>
    <property type="match status" value="1"/>
</dbReference>
<evidence type="ECO:0000256" key="2">
    <source>
        <dbReference type="ARBA" id="ARBA00023157"/>
    </source>
</evidence>
<evidence type="ECO:0000259" key="4">
    <source>
        <dbReference type="Pfam" id="PF00021"/>
    </source>
</evidence>
<dbReference type="InterPro" id="IPR045860">
    <property type="entry name" value="Snake_toxin-like_sf"/>
</dbReference>
<evidence type="ECO:0000256" key="3">
    <source>
        <dbReference type="SAM" id="SignalP"/>
    </source>
</evidence>
<sequence length="208" mass="21976">MKFLTAFLVAVVVGPLTVMGLQCYRCVSNKSKEDCASHAVKTTCPSDLANAVCAEGDIMIESGAISSHIFLKACADPMKQPTICNQEGVKCNIEYCDGDLCNGADDGEGEEGSSSYVGGSAEIFSCNQCLSDTSIDDCIKNQKEAVCPDGVDRCAMLEYHSPSFGTTIAKGCIPEDSCRRQCEGLLPPGSSSSDVHCKLSCCETSMCN</sequence>
<evidence type="ECO:0000313" key="6">
    <source>
        <dbReference type="Proteomes" id="UP001159427"/>
    </source>
</evidence>
<reference evidence="5 6" key="1">
    <citation type="submission" date="2022-05" db="EMBL/GenBank/DDBJ databases">
        <authorList>
            <consortium name="Genoscope - CEA"/>
            <person name="William W."/>
        </authorList>
    </citation>
    <scope>NUCLEOTIDE SEQUENCE [LARGE SCALE GENOMIC DNA]</scope>
</reference>
<organism evidence="5 6">
    <name type="scientific">Porites evermanni</name>
    <dbReference type="NCBI Taxonomy" id="104178"/>
    <lineage>
        <taxon>Eukaryota</taxon>
        <taxon>Metazoa</taxon>
        <taxon>Cnidaria</taxon>
        <taxon>Anthozoa</taxon>
        <taxon>Hexacorallia</taxon>
        <taxon>Scleractinia</taxon>
        <taxon>Fungiina</taxon>
        <taxon>Poritidae</taxon>
        <taxon>Porites</taxon>
    </lineage>
</organism>
<dbReference type="EMBL" id="CALNXI010000917">
    <property type="protein sequence ID" value="CAH3146686.1"/>
    <property type="molecule type" value="Genomic_DNA"/>
</dbReference>
<dbReference type="Gene3D" id="2.10.60.10">
    <property type="entry name" value="CD59"/>
    <property type="match status" value="2"/>
</dbReference>
<dbReference type="Proteomes" id="UP001159427">
    <property type="component" value="Unassembled WGS sequence"/>
</dbReference>
<dbReference type="SUPFAM" id="SSF57302">
    <property type="entry name" value="Snake toxin-like"/>
    <property type="match status" value="2"/>
</dbReference>
<evidence type="ECO:0000256" key="1">
    <source>
        <dbReference type="ARBA" id="ARBA00022729"/>
    </source>
</evidence>
<proteinExistence type="predicted"/>
<evidence type="ECO:0000313" key="5">
    <source>
        <dbReference type="EMBL" id="CAH3146686.1"/>
    </source>
</evidence>
<keyword evidence="1 3" id="KW-0732">Signal</keyword>